<organism evidence="7 8">
    <name type="scientific">Saccharospirillum salsuginis</name>
    <dbReference type="NCBI Taxonomy" id="418750"/>
    <lineage>
        <taxon>Bacteria</taxon>
        <taxon>Pseudomonadati</taxon>
        <taxon>Pseudomonadota</taxon>
        <taxon>Gammaproteobacteria</taxon>
        <taxon>Oceanospirillales</taxon>
        <taxon>Saccharospirillaceae</taxon>
        <taxon>Saccharospirillum</taxon>
    </lineage>
</organism>
<dbReference type="Gene3D" id="3.40.50.300">
    <property type="entry name" value="P-loop containing nucleotide triphosphate hydrolases"/>
    <property type="match status" value="2"/>
</dbReference>
<dbReference type="AlphaFoldDB" id="A0A918JZ36"/>
<dbReference type="InterPro" id="IPR050611">
    <property type="entry name" value="ABCF"/>
</dbReference>
<dbReference type="PANTHER" id="PTHR19211:SF14">
    <property type="entry name" value="ATP-BINDING CASSETTE SUB-FAMILY F MEMBER 1"/>
    <property type="match status" value="1"/>
</dbReference>
<feature type="region of interest" description="Disordered" evidence="5">
    <location>
        <begin position="506"/>
        <end position="532"/>
    </location>
</feature>
<evidence type="ECO:0000313" key="8">
    <source>
        <dbReference type="Proteomes" id="UP000626148"/>
    </source>
</evidence>
<dbReference type="EMBL" id="BMXR01000001">
    <property type="protein sequence ID" value="GGX38274.1"/>
    <property type="molecule type" value="Genomic_DNA"/>
</dbReference>
<dbReference type="SMART" id="SM00382">
    <property type="entry name" value="AAA"/>
    <property type="match status" value="2"/>
</dbReference>
<dbReference type="SUPFAM" id="SSF52540">
    <property type="entry name" value="P-loop containing nucleoside triphosphate hydrolases"/>
    <property type="match status" value="2"/>
</dbReference>
<evidence type="ECO:0000256" key="1">
    <source>
        <dbReference type="ARBA" id="ARBA00022737"/>
    </source>
</evidence>
<feature type="domain" description="ABC transporter" evidence="6">
    <location>
        <begin position="5"/>
        <end position="222"/>
    </location>
</feature>
<dbReference type="RefSeq" id="WP_189606490.1">
    <property type="nucleotide sequence ID" value="NZ_BMXR01000001.1"/>
</dbReference>
<keyword evidence="1" id="KW-0677">Repeat</keyword>
<keyword evidence="2" id="KW-0547">Nucleotide-binding</keyword>
<dbReference type="GO" id="GO:0016887">
    <property type="term" value="F:ATP hydrolysis activity"/>
    <property type="evidence" value="ECO:0007669"/>
    <property type="project" value="InterPro"/>
</dbReference>
<accession>A0A918JZ36</accession>
<proteinExistence type="predicted"/>
<comment type="caution">
    <text evidence="7">The sequence shown here is derived from an EMBL/GenBank/DDBJ whole genome shotgun (WGS) entry which is preliminary data.</text>
</comment>
<feature type="domain" description="ABC transporter" evidence="6">
    <location>
        <begin position="296"/>
        <end position="510"/>
    </location>
</feature>
<sequence>MSLLLSLSQVSLTVGIKPLFAEINLALNTGDRIGLVGHNGSGKSCLLRLLAGQLEPDGGHRQCRRNLVVALVDQFVPAELMDTTLLEAAELALPEARRSIEAYKAEAELHKLGFTRDQFEQPVNRLSGGQQNLLLMVRAILTDPDVLLLDEPGNHMDILSLTRLRQWLGGLNRPWIMVSHDRYLLNALCRQTWVLRDQRIYEFDLPYDAAREALKHQDEQAEARRAQEEKEVARIAASAKRLAHWGHTFDNEDLSRKAKSMEKRVERLKDDYTFVSQGSGLSVSLPEEGLTARQVVAMEDLTVCIPGTDRELVRCEFLNVRPGDRVALLGVNGVGKSTTLDRVIDAVGVDSGPVRWNPRARLGYYEQQLAELDHPVSRFDWLRERVDGSDEPIRQTLLSTGVPYDRFDQPVCELSGGEKARMMFALFRLQQPNVLVLDEPTNHIDLEGREELIESLTGSDITVLMTSHDRTFLERTATRWWWISRGRIHEVTGPDEFYLQLEQGDPETFDDRVDSNSKTDQPVQPIGGEEDALERIDQLERLLTEDRARKPKHQKPDRQKQWERELNTLWSRLDDR</sequence>
<keyword evidence="4" id="KW-0175">Coiled coil</keyword>
<dbReference type="PROSITE" id="PS00211">
    <property type="entry name" value="ABC_TRANSPORTER_1"/>
    <property type="match status" value="1"/>
</dbReference>
<reference evidence="7" key="1">
    <citation type="journal article" date="2014" name="Int. J. Syst. Evol. Microbiol.">
        <title>Complete genome sequence of Corynebacterium casei LMG S-19264T (=DSM 44701T), isolated from a smear-ripened cheese.</title>
        <authorList>
            <consortium name="US DOE Joint Genome Institute (JGI-PGF)"/>
            <person name="Walter F."/>
            <person name="Albersmeier A."/>
            <person name="Kalinowski J."/>
            <person name="Ruckert C."/>
        </authorList>
    </citation>
    <scope>NUCLEOTIDE SEQUENCE</scope>
    <source>
        <strain evidence="7">KCTC 22169</strain>
    </source>
</reference>
<dbReference type="InterPro" id="IPR027417">
    <property type="entry name" value="P-loop_NTPase"/>
</dbReference>
<dbReference type="InterPro" id="IPR003439">
    <property type="entry name" value="ABC_transporter-like_ATP-bd"/>
</dbReference>
<evidence type="ECO:0000256" key="2">
    <source>
        <dbReference type="ARBA" id="ARBA00022741"/>
    </source>
</evidence>
<dbReference type="InterPro" id="IPR003593">
    <property type="entry name" value="AAA+_ATPase"/>
</dbReference>
<keyword evidence="8" id="KW-1185">Reference proteome</keyword>
<gene>
    <name evidence="7" type="ORF">GCM10007392_00520</name>
</gene>
<dbReference type="Pfam" id="PF00005">
    <property type="entry name" value="ABC_tran"/>
    <property type="match status" value="2"/>
</dbReference>
<evidence type="ECO:0000256" key="5">
    <source>
        <dbReference type="SAM" id="MobiDB-lite"/>
    </source>
</evidence>
<feature type="coiled-coil region" evidence="4">
    <location>
        <begin position="209"/>
        <end position="271"/>
    </location>
</feature>
<dbReference type="PROSITE" id="PS50893">
    <property type="entry name" value="ABC_TRANSPORTER_2"/>
    <property type="match status" value="2"/>
</dbReference>
<dbReference type="InterPro" id="IPR017871">
    <property type="entry name" value="ABC_transporter-like_CS"/>
</dbReference>
<evidence type="ECO:0000256" key="4">
    <source>
        <dbReference type="SAM" id="Coils"/>
    </source>
</evidence>
<dbReference type="PANTHER" id="PTHR19211">
    <property type="entry name" value="ATP-BINDING TRANSPORT PROTEIN-RELATED"/>
    <property type="match status" value="1"/>
</dbReference>
<evidence type="ECO:0000259" key="6">
    <source>
        <dbReference type="PROSITE" id="PS50893"/>
    </source>
</evidence>
<keyword evidence="3" id="KW-0067">ATP-binding</keyword>
<protein>
    <submittedName>
        <fullName evidence="7">ABC transporter</fullName>
    </submittedName>
</protein>
<dbReference type="Proteomes" id="UP000626148">
    <property type="component" value="Unassembled WGS sequence"/>
</dbReference>
<reference evidence="7" key="2">
    <citation type="submission" date="2020-09" db="EMBL/GenBank/DDBJ databases">
        <authorList>
            <person name="Sun Q."/>
            <person name="Kim S."/>
        </authorList>
    </citation>
    <scope>NUCLEOTIDE SEQUENCE</scope>
    <source>
        <strain evidence="7">KCTC 22169</strain>
    </source>
</reference>
<dbReference type="GO" id="GO:0005524">
    <property type="term" value="F:ATP binding"/>
    <property type="evidence" value="ECO:0007669"/>
    <property type="project" value="UniProtKB-KW"/>
</dbReference>
<dbReference type="CDD" id="cd03221">
    <property type="entry name" value="ABCF_EF-3"/>
    <property type="match status" value="2"/>
</dbReference>
<name>A0A918JZ36_9GAMM</name>
<evidence type="ECO:0000256" key="3">
    <source>
        <dbReference type="ARBA" id="ARBA00022840"/>
    </source>
</evidence>
<evidence type="ECO:0000313" key="7">
    <source>
        <dbReference type="EMBL" id="GGX38274.1"/>
    </source>
</evidence>